<dbReference type="AlphaFoldDB" id="K0R436"/>
<dbReference type="InterPro" id="IPR029066">
    <property type="entry name" value="PLP-binding_barrel"/>
</dbReference>
<dbReference type="Proteomes" id="UP000266841">
    <property type="component" value="Unassembled WGS sequence"/>
</dbReference>
<dbReference type="EMBL" id="AGNL01046640">
    <property type="protein sequence ID" value="EJK47773.1"/>
    <property type="molecule type" value="Genomic_DNA"/>
</dbReference>
<dbReference type="FunFam" id="3.20.20.10:FF:000018">
    <property type="entry name" value="Pyridoxal phosphate homeostasis protein"/>
    <property type="match status" value="1"/>
</dbReference>
<comment type="function">
    <text evidence="2">Pyridoxal 5'-phosphate (PLP)-binding protein, which may be involved in intracellular homeostatic regulation of pyridoxal 5'-phosphate (PLP), the active form of vitamin B6.</text>
</comment>
<feature type="modified residue" description="N6-(pyridoxal phosphate)lysine" evidence="2">
    <location>
        <position position="98"/>
    </location>
</feature>
<dbReference type="InterPro" id="IPR011078">
    <property type="entry name" value="PyrdxlP_homeostasis"/>
</dbReference>
<dbReference type="InterPro" id="IPR001608">
    <property type="entry name" value="Ala_racemase_N"/>
</dbReference>
<feature type="domain" description="Alanine racemase N-terminal" evidence="4">
    <location>
        <begin position="88"/>
        <end position="298"/>
    </location>
</feature>
<evidence type="ECO:0000259" key="4">
    <source>
        <dbReference type="Pfam" id="PF01168"/>
    </source>
</evidence>
<protein>
    <recommendedName>
        <fullName evidence="2">Pyridoxal phosphate homeostasis protein</fullName>
        <shortName evidence="2">PLP homeostasis protein</shortName>
    </recommendedName>
</protein>
<dbReference type="SUPFAM" id="SSF51419">
    <property type="entry name" value="PLP-binding barrel"/>
    <property type="match status" value="1"/>
</dbReference>
<name>K0R436_THAOC</name>
<dbReference type="CDD" id="cd06822">
    <property type="entry name" value="PLPDE_III_YBL036c_euk"/>
    <property type="match status" value="1"/>
</dbReference>
<organism evidence="5 6">
    <name type="scientific">Thalassiosira oceanica</name>
    <name type="common">Marine diatom</name>
    <dbReference type="NCBI Taxonomy" id="159749"/>
    <lineage>
        <taxon>Eukaryota</taxon>
        <taxon>Sar</taxon>
        <taxon>Stramenopiles</taxon>
        <taxon>Ochrophyta</taxon>
        <taxon>Bacillariophyta</taxon>
        <taxon>Coscinodiscophyceae</taxon>
        <taxon>Thalassiosirophycidae</taxon>
        <taxon>Thalassiosirales</taxon>
        <taxon>Thalassiosiraceae</taxon>
        <taxon>Thalassiosira</taxon>
    </lineage>
</organism>
<evidence type="ECO:0000256" key="3">
    <source>
        <dbReference type="RuleBase" id="RU004514"/>
    </source>
</evidence>
<dbReference type="HAMAP" id="MF_02087">
    <property type="entry name" value="PLP_homeostasis"/>
    <property type="match status" value="1"/>
</dbReference>
<keyword evidence="6" id="KW-1185">Reference proteome</keyword>
<gene>
    <name evidence="5" type="ORF">THAOC_33490</name>
</gene>
<keyword evidence="1 2" id="KW-0663">Pyridoxal phosphate</keyword>
<evidence type="ECO:0000313" key="5">
    <source>
        <dbReference type="EMBL" id="EJK47773.1"/>
    </source>
</evidence>
<dbReference type="PANTHER" id="PTHR10146">
    <property type="entry name" value="PROLINE SYNTHETASE CO-TRANSCRIBED BACTERIAL HOMOLOG PROTEIN"/>
    <property type="match status" value="1"/>
</dbReference>
<dbReference type="NCBIfam" id="TIGR00044">
    <property type="entry name" value="YggS family pyridoxal phosphate-dependent enzyme"/>
    <property type="match status" value="1"/>
</dbReference>
<evidence type="ECO:0000256" key="2">
    <source>
        <dbReference type="HAMAP-Rule" id="MF_03225"/>
    </source>
</evidence>
<evidence type="ECO:0000256" key="1">
    <source>
        <dbReference type="ARBA" id="ARBA00022898"/>
    </source>
</evidence>
<reference evidence="5 6" key="1">
    <citation type="journal article" date="2012" name="Genome Biol.">
        <title>Genome and low-iron response of an oceanic diatom adapted to chronic iron limitation.</title>
        <authorList>
            <person name="Lommer M."/>
            <person name="Specht M."/>
            <person name="Roy A.S."/>
            <person name="Kraemer L."/>
            <person name="Andreson R."/>
            <person name="Gutowska M.A."/>
            <person name="Wolf J."/>
            <person name="Bergner S.V."/>
            <person name="Schilhabel M.B."/>
            <person name="Klostermeier U.C."/>
            <person name="Beiko R.G."/>
            <person name="Rosenstiel P."/>
            <person name="Hippler M."/>
            <person name="Laroche J."/>
        </authorList>
    </citation>
    <scope>NUCLEOTIDE SEQUENCE [LARGE SCALE GENOMIC DNA]</scope>
    <source>
        <strain evidence="5 6">CCMP1005</strain>
    </source>
</reference>
<comment type="caution">
    <text evidence="5">The sequence shown here is derived from an EMBL/GenBank/DDBJ whole genome shotgun (WGS) entry which is preliminary data.</text>
</comment>
<dbReference type="Gene3D" id="3.20.20.10">
    <property type="entry name" value="Alanine racemase"/>
    <property type="match status" value="1"/>
</dbReference>
<dbReference type="OrthoDB" id="10264196at2759"/>
<dbReference type="eggNOG" id="KOG3157">
    <property type="taxonomic scope" value="Eukaryota"/>
</dbReference>
<comment type="similarity">
    <text evidence="2 3">Belongs to the pyridoxal phosphate-binding protein YggS/PROSC family.</text>
</comment>
<dbReference type="PANTHER" id="PTHR10146:SF14">
    <property type="entry name" value="PYRIDOXAL PHOSPHATE HOMEOSTASIS PROTEIN"/>
    <property type="match status" value="1"/>
</dbReference>
<dbReference type="GO" id="GO:0030170">
    <property type="term" value="F:pyridoxal phosphate binding"/>
    <property type="evidence" value="ECO:0007669"/>
    <property type="project" value="UniProtKB-UniRule"/>
</dbReference>
<accession>K0R436</accession>
<evidence type="ECO:0000313" key="6">
    <source>
        <dbReference type="Proteomes" id="UP000266841"/>
    </source>
</evidence>
<dbReference type="PROSITE" id="PS01211">
    <property type="entry name" value="UPF0001"/>
    <property type="match status" value="1"/>
</dbReference>
<dbReference type="Pfam" id="PF01168">
    <property type="entry name" value="Ala_racemase_N"/>
    <property type="match status" value="1"/>
</dbReference>
<sequence>MRSLALLRTATAFVSPAPYTPSGLAQIVPPRELNVQFQRRRSRVTGQGAGAVSMSSSASAEFEVDVASNIASVRQRIDEAINDSSLEPGSVRLIAVSKTKPIPLLQAAYDCGQRYFGENYAQECMAKSKELPDDVCWHFIGPLQSNKAAALVKTVGLDKLKCIETVSTIKLANKLNNAVKTMNEELDAKKTLGIYIQVNTSGEESKSGVSPGEEVANLAKQISDDCSFLTINGLMTIGAPGDYSCFDTLAKCREEVATILGKTTGELELSMGMSGDYDEAIARGASSVRVGSTIFGARDYSNLKK</sequence>
<dbReference type="OMA" id="HIPFHLI"/>
<proteinExistence type="inferred from homology"/>